<comment type="similarity">
    <text evidence="2">Belongs to the glycosyl hydrolase 20 family.</text>
</comment>
<dbReference type="SUPFAM" id="SSF55545">
    <property type="entry name" value="beta-N-acetylhexosaminidase-like domain"/>
    <property type="match status" value="1"/>
</dbReference>
<evidence type="ECO:0000256" key="2">
    <source>
        <dbReference type="ARBA" id="ARBA00006285"/>
    </source>
</evidence>
<evidence type="ECO:0000256" key="6">
    <source>
        <dbReference type="PIRSR" id="PIRSR625705-1"/>
    </source>
</evidence>
<evidence type="ECO:0000259" key="8">
    <source>
        <dbReference type="Pfam" id="PF00728"/>
    </source>
</evidence>
<dbReference type="EC" id="3.2.1.52" evidence="3"/>
<evidence type="ECO:0000313" key="10">
    <source>
        <dbReference type="EMBL" id="NAS13287.1"/>
    </source>
</evidence>
<dbReference type="GO" id="GO:0004563">
    <property type="term" value="F:beta-N-acetylhexosaminidase activity"/>
    <property type="evidence" value="ECO:0007669"/>
    <property type="project" value="UniProtKB-EC"/>
</dbReference>
<protein>
    <recommendedName>
        <fullName evidence="3">beta-N-acetylhexosaminidase</fullName>
        <ecNumber evidence="3">3.2.1.52</ecNumber>
    </recommendedName>
</protein>
<dbReference type="Proteomes" id="UP000475249">
    <property type="component" value="Unassembled WGS sequence"/>
</dbReference>
<reference evidence="10 11" key="1">
    <citation type="submission" date="2020-01" db="EMBL/GenBank/DDBJ databases">
        <title>Bacteria diversity of Porities sp.</title>
        <authorList>
            <person name="Wang G."/>
        </authorList>
    </citation>
    <scope>NUCLEOTIDE SEQUENCE [LARGE SCALE GENOMIC DNA]</scope>
    <source>
        <strain evidence="10 11">R33</strain>
    </source>
</reference>
<sequence length="728" mass="83102">MKKALKIFAYIVVGLLLLILGVIGFFNGQYNKAAEEMQVRQAALPETPEPFYRFEIRNDSLSELDILPLPKNFQWDKGSLSWNAGFKVSSELPRAEAWVDRLLPGESKANNTDVEIRLKKKEGLGSEAYQLQIRPGGIDISYQSEAGAYYAMVTLYHLKQQFPESINSLSIEDKPDLEVRGLMLDISRDKVPQLHTLKQLVDQLSLLKYNHLQLYVEGFSFGYESFKDLWQDNETPVTPEEIQELDAYCKERFIELVPNQNSLGHMQAWLETEAYAHLAECPDGYELMPMNKVKTTLDPTNPESIALIEKMMDDLLPNFSSGIFNANLDEPFELGHCNSAELAEEVGIGKVYLDQVLKVYELSKSRGKSMWMWGDIIGKHPELLDEMPKDITVLEWGYEQEHPFDANTARIKDQGLEFLVCPGTSSWMTLTGRTDNMLGNIQNAVLSGIKNGAKGMLLTDWGDLGHWQYLPVSFPGFAYAGAISWNSKTSQSLPLERYLNTHLFEDDNQELAGIAMKLGRSYHYEERHLPNMSHNFLAYQFGMVDPVLEQAIYGAMEQKLPELVGDSLFRIFSDRFDNQGSFQVEALNRHLDALEASLNVRSDEINLATNEEMQSSEIRNEMRNGLQMVRLGAEIRNYGQNKDNWNTEQRIEHLSGMQSRLADIKEEHRRLWLLRNKSGGLDRSMKAFEKLEVQLNDLLEAERKGGLSKKMNRLKEKVISGGVHWYLN</sequence>
<dbReference type="InterPro" id="IPR029018">
    <property type="entry name" value="Hex-like_dom2"/>
</dbReference>
<evidence type="ECO:0000256" key="5">
    <source>
        <dbReference type="ARBA" id="ARBA00023295"/>
    </source>
</evidence>
<keyword evidence="7" id="KW-0472">Membrane</keyword>
<evidence type="ECO:0000313" key="11">
    <source>
        <dbReference type="Proteomes" id="UP000475249"/>
    </source>
</evidence>
<name>A0A6L9EEX5_9FLAO</name>
<evidence type="ECO:0000256" key="1">
    <source>
        <dbReference type="ARBA" id="ARBA00001231"/>
    </source>
</evidence>
<dbReference type="Gene3D" id="3.20.20.80">
    <property type="entry name" value="Glycosidases"/>
    <property type="match status" value="1"/>
</dbReference>
<keyword evidence="4 10" id="KW-0378">Hydrolase</keyword>
<dbReference type="PRINTS" id="PR00738">
    <property type="entry name" value="GLHYDRLASE20"/>
</dbReference>
<dbReference type="GO" id="GO:0005975">
    <property type="term" value="P:carbohydrate metabolic process"/>
    <property type="evidence" value="ECO:0007669"/>
    <property type="project" value="InterPro"/>
</dbReference>
<dbReference type="PANTHER" id="PTHR22600:SF57">
    <property type="entry name" value="BETA-N-ACETYLHEXOSAMINIDASE"/>
    <property type="match status" value="1"/>
</dbReference>
<dbReference type="Pfam" id="PF02838">
    <property type="entry name" value="Glyco_hydro_20b"/>
    <property type="match status" value="1"/>
</dbReference>
<dbReference type="InterPro" id="IPR015883">
    <property type="entry name" value="Glyco_hydro_20_cat"/>
</dbReference>
<feature type="transmembrane region" description="Helical" evidence="7">
    <location>
        <begin position="7"/>
        <end position="26"/>
    </location>
</feature>
<organism evidence="10 11">
    <name type="scientific">Poritiphilus flavus</name>
    <dbReference type="NCBI Taxonomy" id="2697053"/>
    <lineage>
        <taxon>Bacteria</taxon>
        <taxon>Pseudomonadati</taxon>
        <taxon>Bacteroidota</taxon>
        <taxon>Flavobacteriia</taxon>
        <taxon>Flavobacteriales</taxon>
        <taxon>Flavobacteriaceae</taxon>
        <taxon>Poritiphilus</taxon>
    </lineage>
</organism>
<comment type="catalytic activity">
    <reaction evidence="1">
        <text>Hydrolysis of terminal non-reducing N-acetyl-D-hexosamine residues in N-acetyl-beta-D-hexosaminides.</text>
        <dbReference type="EC" id="3.2.1.52"/>
    </reaction>
</comment>
<dbReference type="SUPFAM" id="SSF51445">
    <property type="entry name" value="(Trans)glycosidases"/>
    <property type="match status" value="1"/>
</dbReference>
<keyword evidence="11" id="KW-1185">Reference proteome</keyword>
<evidence type="ECO:0000256" key="3">
    <source>
        <dbReference type="ARBA" id="ARBA00012663"/>
    </source>
</evidence>
<dbReference type="Pfam" id="PF00728">
    <property type="entry name" value="Glyco_hydro_20"/>
    <property type="match status" value="1"/>
</dbReference>
<gene>
    <name evidence="10" type="ORF">GTQ38_14815</name>
</gene>
<evidence type="ECO:0000259" key="9">
    <source>
        <dbReference type="Pfam" id="PF02838"/>
    </source>
</evidence>
<evidence type="ECO:0000256" key="7">
    <source>
        <dbReference type="SAM" id="Phobius"/>
    </source>
</evidence>
<dbReference type="GO" id="GO:0016020">
    <property type="term" value="C:membrane"/>
    <property type="evidence" value="ECO:0007669"/>
    <property type="project" value="TreeGrafter"/>
</dbReference>
<feature type="active site" description="Proton donor" evidence="6">
    <location>
        <position position="330"/>
    </location>
</feature>
<feature type="domain" description="Glycoside hydrolase family 20 catalytic" evidence="8">
    <location>
        <begin position="180"/>
        <end position="428"/>
    </location>
</feature>
<dbReference type="CDD" id="cd06565">
    <property type="entry name" value="GH20_GcnA-like"/>
    <property type="match status" value="1"/>
</dbReference>
<proteinExistence type="inferred from homology"/>
<dbReference type="InterPro" id="IPR015882">
    <property type="entry name" value="HEX_bac_N"/>
</dbReference>
<dbReference type="GO" id="GO:0030203">
    <property type="term" value="P:glycosaminoglycan metabolic process"/>
    <property type="evidence" value="ECO:0007669"/>
    <property type="project" value="TreeGrafter"/>
</dbReference>
<dbReference type="EMBL" id="WXYO01000006">
    <property type="protein sequence ID" value="NAS13287.1"/>
    <property type="molecule type" value="Genomic_DNA"/>
</dbReference>
<dbReference type="InterPro" id="IPR025705">
    <property type="entry name" value="Beta_hexosaminidase_sua/sub"/>
</dbReference>
<dbReference type="RefSeq" id="WP_161436324.1">
    <property type="nucleotide sequence ID" value="NZ_WXYO01000006.1"/>
</dbReference>
<keyword evidence="7" id="KW-0812">Transmembrane</keyword>
<dbReference type="AlphaFoldDB" id="A0A6L9EEX5"/>
<accession>A0A6L9EEX5</accession>
<evidence type="ECO:0000256" key="4">
    <source>
        <dbReference type="ARBA" id="ARBA00022801"/>
    </source>
</evidence>
<keyword evidence="5" id="KW-0326">Glycosidase</keyword>
<dbReference type="InterPro" id="IPR017853">
    <property type="entry name" value="GH"/>
</dbReference>
<keyword evidence="7" id="KW-1133">Transmembrane helix</keyword>
<feature type="domain" description="Beta-hexosaminidase bacterial type N-terminal" evidence="9">
    <location>
        <begin position="65"/>
        <end position="173"/>
    </location>
</feature>
<comment type="caution">
    <text evidence="10">The sequence shown here is derived from an EMBL/GenBank/DDBJ whole genome shotgun (WGS) entry which is preliminary data.</text>
</comment>
<dbReference type="Gene3D" id="3.30.379.10">
    <property type="entry name" value="Chitobiase/beta-hexosaminidase domain 2-like"/>
    <property type="match status" value="1"/>
</dbReference>
<dbReference type="PANTHER" id="PTHR22600">
    <property type="entry name" value="BETA-HEXOSAMINIDASE"/>
    <property type="match status" value="1"/>
</dbReference>